<evidence type="ECO:0000313" key="4">
    <source>
        <dbReference type="EMBL" id="KAJ8759928.1"/>
    </source>
</evidence>
<evidence type="ECO:0000256" key="1">
    <source>
        <dbReference type="PROSITE-ProRule" id="PRU00176"/>
    </source>
</evidence>
<reference evidence="4 5" key="1">
    <citation type="submission" date="2021-09" db="EMBL/GenBank/DDBJ databases">
        <title>Genomic insights and catalytic innovation underlie evolution of tropane alkaloids biosynthesis.</title>
        <authorList>
            <person name="Wang Y.-J."/>
            <person name="Tian T."/>
            <person name="Huang J.-P."/>
            <person name="Huang S.-X."/>
        </authorList>
    </citation>
    <scope>NUCLEOTIDE SEQUENCE [LARGE SCALE GENOMIC DNA]</scope>
    <source>
        <strain evidence="4">KIB-2018</strain>
        <tissue evidence="4">Leaf</tissue>
    </source>
</reference>
<feature type="chain" id="PRO_5043933707" description="RRM domain-containing protein" evidence="2">
    <location>
        <begin position="21"/>
        <end position="186"/>
    </location>
</feature>
<evidence type="ECO:0000259" key="3">
    <source>
        <dbReference type="PROSITE" id="PS50102"/>
    </source>
</evidence>
<evidence type="ECO:0000313" key="5">
    <source>
        <dbReference type="Proteomes" id="UP001159364"/>
    </source>
</evidence>
<dbReference type="InterPro" id="IPR035979">
    <property type="entry name" value="RBD_domain_sf"/>
</dbReference>
<dbReference type="SMART" id="SM00360">
    <property type="entry name" value="RRM"/>
    <property type="match status" value="1"/>
</dbReference>
<gene>
    <name evidence="4" type="ORF">K2173_010074</name>
</gene>
<sequence length="186" mass="20774">MRHSELTILVLNLPATVTVSELNIFFSYCGFVEKIDLLKNKDQSQSALVTFRQPYAFRTALLLNDCVVAGKQIRILSAKDMNHETNIIALAAVQGGARRDVPSEEYGMQKMVIDVREGNCKLAETGKVPVDRTKLGVAERMGTSIKNSEYVTTGVAWLSVVRDKTSEYISNLGTRKKDDPYSRKQK</sequence>
<evidence type="ECO:0000256" key="2">
    <source>
        <dbReference type="SAM" id="SignalP"/>
    </source>
</evidence>
<accession>A0AAV8T059</accession>
<keyword evidence="5" id="KW-1185">Reference proteome</keyword>
<dbReference type="PANTHER" id="PTHR32343">
    <property type="entry name" value="SERINE/ARGININE-RICH SPLICING FACTOR"/>
    <property type="match status" value="1"/>
</dbReference>
<dbReference type="Pfam" id="PF00076">
    <property type="entry name" value="RRM_1"/>
    <property type="match status" value="1"/>
</dbReference>
<dbReference type="Gene3D" id="3.30.70.330">
    <property type="match status" value="1"/>
</dbReference>
<dbReference type="Proteomes" id="UP001159364">
    <property type="component" value="Linkage Group LG07"/>
</dbReference>
<dbReference type="AlphaFoldDB" id="A0AAV8T059"/>
<keyword evidence="2" id="KW-0732">Signal</keyword>
<proteinExistence type="predicted"/>
<protein>
    <recommendedName>
        <fullName evidence="3">RRM domain-containing protein</fullName>
    </recommendedName>
</protein>
<feature type="domain" description="RRM" evidence="3">
    <location>
        <begin position="6"/>
        <end position="80"/>
    </location>
</feature>
<dbReference type="InterPro" id="IPR012677">
    <property type="entry name" value="Nucleotide-bd_a/b_plait_sf"/>
</dbReference>
<dbReference type="GO" id="GO:0003723">
    <property type="term" value="F:RNA binding"/>
    <property type="evidence" value="ECO:0007669"/>
    <property type="project" value="UniProtKB-UniRule"/>
</dbReference>
<comment type="caution">
    <text evidence="4">The sequence shown here is derived from an EMBL/GenBank/DDBJ whole genome shotgun (WGS) entry which is preliminary data.</text>
</comment>
<dbReference type="PROSITE" id="PS50102">
    <property type="entry name" value="RRM"/>
    <property type="match status" value="1"/>
</dbReference>
<keyword evidence="1" id="KW-0694">RNA-binding</keyword>
<dbReference type="SUPFAM" id="SSF54928">
    <property type="entry name" value="RNA-binding domain, RBD"/>
    <property type="match status" value="1"/>
</dbReference>
<dbReference type="EMBL" id="JAIWQS010000007">
    <property type="protein sequence ID" value="KAJ8759928.1"/>
    <property type="molecule type" value="Genomic_DNA"/>
</dbReference>
<dbReference type="PANTHER" id="PTHR32343:SF44">
    <property type="entry name" value="PROTEIN VIP1-LIKE"/>
    <property type="match status" value="1"/>
</dbReference>
<dbReference type="InterPro" id="IPR000504">
    <property type="entry name" value="RRM_dom"/>
</dbReference>
<feature type="signal peptide" evidence="2">
    <location>
        <begin position="1"/>
        <end position="20"/>
    </location>
</feature>
<name>A0AAV8T059_9ROSI</name>
<organism evidence="4 5">
    <name type="scientific">Erythroxylum novogranatense</name>
    <dbReference type="NCBI Taxonomy" id="1862640"/>
    <lineage>
        <taxon>Eukaryota</taxon>
        <taxon>Viridiplantae</taxon>
        <taxon>Streptophyta</taxon>
        <taxon>Embryophyta</taxon>
        <taxon>Tracheophyta</taxon>
        <taxon>Spermatophyta</taxon>
        <taxon>Magnoliopsida</taxon>
        <taxon>eudicotyledons</taxon>
        <taxon>Gunneridae</taxon>
        <taxon>Pentapetalae</taxon>
        <taxon>rosids</taxon>
        <taxon>fabids</taxon>
        <taxon>Malpighiales</taxon>
        <taxon>Erythroxylaceae</taxon>
        <taxon>Erythroxylum</taxon>
    </lineage>
</organism>